<name>A0A9D1SRE8_9CLOT</name>
<dbReference type="Proteomes" id="UP000886748">
    <property type="component" value="Unassembled WGS sequence"/>
</dbReference>
<organism evidence="2 3">
    <name type="scientific">Candidatus Limenecus avicola</name>
    <dbReference type="NCBI Taxonomy" id="2840847"/>
    <lineage>
        <taxon>Bacteria</taxon>
        <taxon>Bacillati</taxon>
        <taxon>Bacillota</taxon>
        <taxon>Clostridia</taxon>
        <taxon>Eubacteriales</taxon>
        <taxon>Clostridiaceae</taxon>
        <taxon>Clostridiaceae incertae sedis</taxon>
        <taxon>Candidatus Limenecus</taxon>
    </lineage>
</organism>
<comment type="caution">
    <text evidence="2">The sequence shown here is derived from an EMBL/GenBank/DDBJ whole genome shotgun (WGS) entry which is preliminary data.</text>
</comment>
<reference evidence="2" key="2">
    <citation type="journal article" date="2021" name="PeerJ">
        <title>Extensive microbial diversity within the chicken gut microbiome revealed by metagenomics and culture.</title>
        <authorList>
            <person name="Gilroy R."/>
            <person name="Ravi A."/>
            <person name="Getino M."/>
            <person name="Pursley I."/>
            <person name="Horton D.L."/>
            <person name="Alikhan N.F."/>
            <person name="Baker D."/>
            <person name="Gharbi K."/>
            <person name="Hall N."/>
            <person name="Watson M."/>
            <person name="Adriaenssens E.M."/>
            <person name="Foster-Nyarko E."/>
            <person name="Jarju S."/>
            <person name="Secka A."/>
            <person name="Antonio M."/>
            <person name="Oren A."/>
            <person name="Chaudhuri R.R."/>
            <person name="La Ragione R."/>
            <person name="Hildebrand F."/>
            <person name="Pallen M.J."/>
        </authorList>
    </citation>
    <scope>NUCLEOTIDE SEQUENCE</scope>
    <source>
        <strain evidence="2">CHK154-7741</strain>
    </source>
</reference>
<dbReference type="AlphaFoldDB" id="A0A9D1SRE8"/>
<evidence type="ECO:0000256" key="1">
    <source>
        <dbReference type="PROSITE-ProRule" id="PRU10141"/>
    </source>
</evidence>
<dbReference type="EMBL" id="DVOD01000018">
    <property type="protein sequence ID" value="HIU91977.1"/>
    <property type="molecule type" value="Genomic_DNA"/>
</dbReference>
<feature type="binding site" evidence="1">
    <location>
        <position position="94"/>
    </location>
    <ligand>
        <name>ATP</name>
        <dbReference type="ChEBI" id="CHEBI:30616"/>
    </ligand>
</feature>
<gene>
    <name evidence="2" type="ORF">IAD26_02460</name>
</gene>
<dbReference type="GO" id="GO:0005524">
    <property type="term" value="F:ATP binding"/>
    <property type="evidence" value="ECO:0007669"/>
    <property type="project" value="UniProtKB-UniRule"/>
</dbReference>
<reference evidence="2" key="1">
    <citation type="submission" date="2020-10" db="EMBL/GenBank/DDBJ databases">
        <authorList>
            <person name="Gilroy R."/>
        </authorList>
    </citation>
    <scope>NUCLEOTIDE SEQUENCE</scope>
    <source>
        <strain evidence="2">CHK154-7741</strain>
    </source>
</reference>
<dbReference type="PROSITE" id="PS00107">
    <property type="entry name" value="PROTEIN_KINASE_ATP"/>
    <property type="match status" value="1"/>
</dbReference>
<proteinExistence type="predicted"/>
<evidence type="ECO:0000313" key="2">
    <source>
        <dbReference type="EMBL" id="HIU91977.1"/>
    </source>
</evidence>
<evidence type="ECO:0000313" key="3">
    <source>
        <dbReference type="Proteomes" id="UP000886748"/>
    </source>
</evidence>
<dbReference type="InterPro" id="IPR017441">
    <property type="entry name" value="Protein_kinase_ATP_BS"/>
</dbReference>
<keyword evidence="1" id="KW-0067">ATP-binding</keyword>
<protein>
    <submittedName>
        <fullName evidence="2">Uncharacterized protein</fullName>
    </submittedName>
</protein>
<accession>A0A9D1SRE8</accession>
<keyword evidence="1" id="KW-0547">Nucleotide-binding</keyword>
<sequence>MFQIKPVNFNNAKASNLQKTLAANTYAPILPRQLNKDTVTFCGRLKINDLLKLPEKEILNKINSSLQKCNFIGSGGSADVYRIPDTPYCIRILKKKKAETLGKSLNFSLSESDKINHVVAKSGNGSAIMRYIEGENCFAYQNKKEIVTLPSESYHRLFKQICHAKENNMVFDCDATNIIYNAKDKTLTAIDFYKMDKNYPENVNPLSSIFSALCSHKTDTFQDIQHNKLLVGALLKAGLKEMEYGVKPCISISEFDFNKLLLKFEAQNTEQLPAQYEFLKKSITDIQCLKLKELIGEDVKNELGGKIKFAKALIDQVLCESRNSNFKNVVLWQ</sequence>